<proteinExistence type="predicted"/>
<protein>
    <recommendedName>
        <fullName evidence="1">Phospholipase/carboxylesterase/thioesterase domain-containing protein</fullName>
    </recommendedName>
</protein>
<comment type="caution">
    <text evidence="2">The sequence shown here is derived from an EMBL/GenBank/DDBJ whole genome shotgun (WGS) entry which is preliminary data.</text>
</comment>
<organism evidence="2">
    <name type="scientific">candidate division WOR-3 bacterium</name>
    <dbReference type="NCBI Taxonomy" id="2052148"/>
    <lineage>
        <taxon>Bacteria</taxon>
        <taxon>Bacteria division WOR-3</taxon>
    </lineage>
</organism>
<gene>
    <name evidence="2" type="ORF">ENX68_02725</name>
</gene>
<name>A0A7V3RGP1_UNCW3</name>
<evidence type="ECO:0000313" key="2">
    <source>
        <dbReference type="EMBL" id="HGE77900.1"/>
    </source>
</evidence>
<sequence>MDKDKIILFGFSQGVTMAYYIGLKNAELFKGVITIAGLYDTTFNQYLFNARDKGTKFVIILGGDKPEFKIRANFDGLSQLIKAGVDVSFQVYGGYGHTIPGDIGFEIKRAIEWLEKPRD</sequence>
<evidence type="ECO:0000259" key="1">
    <source>
        <dbReference type="Pfam" id="PF02230"/>
    </source>
</evidence>
<dbReference type="InterPro" id="IPR029058">
    <property type="entry name" value="AB_hydrolase_fold"/>
</dbReference>
<accession>A0A7V3RGP1</accession>
<dbReference type="InterPro" id="IPR003140">
    <property type="entry name" value="PLipase/COase/thioEstase"/>
</dbReference>
<dbReference type="EMBL" id="DTOZ01000072">
    <property type="protein sequence ID" value="HGE77900.1"/>
    <property type="molecule type" value="Genomic_DNA"/>
</dbReference>
<dbReference type="SUPFAM" id="SSF53474">
    <property type="entry name" value="alpha/beta-Hydrolases"/>
    <property type="match status" value="1"/>
</dbReference>
<dbReference type="Pfam" id="PF02230">
    <property type="entry name" value="Abhydrolase_2"/>
    <property type="match status" value="1"/>
</dbReference>
<reference evidence="2" key="1">
    <citation type="journal article" date="2020" name="mSystems">
        <title>Genome- and Community-Level Interaction Insights into Carbon Utilization and Element Cycling Functions of Hydrothermarchaeota in Hydrothermal Sediment.</title>
        <authorList>
            <person name="Zhou Z."/>
            <person name="Liu Y."/>
            <person name="Xu W."/>
            <person name="Pan J."/>
            <person name="Luo Z.H."/>
            <person name="Li M."/>
        </authorList>
    </citation>
    <scope>NUCLEOTIDE SEQUENCE [LARGE SCALE GENOMIC DNA]</scope>
    <source>
        <strain evidence="2">SpSt-961</strain>
    </source>
</reference>
<dbReference type="AlphaFoldDB" id="A0A7V3RGP1"/>
<dbReference type="GO" id="GO:0016787">
    <property type="term" value="F:hydrolase activity"/>
    <property type="evidence" value="ECO:0007669"/>
    <property type="project" value="InterPro"/>
</dbReference>
<dbReference type="Gene3D" id="3.40.50.1820">
    <property type="entry name" value="alpha/beta hydrolase"/>
    <property type="match status" value="1"/>
</dbReference>
<feature type="domain" description="Phospholipase/carboxylesterase/thioesterase" evidence="1">
    <location>
        <begin position="2"/>
        <end position="102"/>
    </location>
</feature>